<evidence type="ECO:0000313" key="1">
    <source>
        <dbReference type="EMBL" id="GAA2198553.1"/>
    </source>
</evidence>
<keyword evidence="2" id="KW-1185">Reference proteome</keyword>
<dbReference type="EMBL" id="BAAAQW010000003">
    <property type="protein sequence ID" value="GAA2198553.1"/>
    <property type="molecule type" value="Genomic_DNA"/>
</dbReference>
<accession>A0ABP5NGA5</accession>
<dbReference type="RefSeq" id="WP_344298728.1">
    <property type="nucleotide sequence ID" value="NZ_BAAAQW010000003.1"/>
</dbReference>
<organism evidence="1 2">
    <name type="scientific">Sinomonas flava</name>
    <dbReference type="NCBI Taxonomy" id="496857"/>
    <lineage>
        <taxon>Bacteria</taxon>
        <taxon>Bacillati</taxon>
        <taxon>Actinomycetota</taxon>
        <taxon>Actinomycetes</taxon>
        <taxon>Micrococcales</taxon>
        <taxon>Micrococcaceae</taxon>
        <taxon>Sinomonas</taxon>
    </lineage>
</organism>
<name>A0ABP5NGA5_9MICC</name>
<reference evidence="2" key="1">
    <citation type="journal article" date="2019" name="Int. J. Syst. Evol. Microbiol.">
        <title>The Global Catalogue of Microorganisms (GCM) 10K type strain sequencing project: providing services to taxonomists for standard genome sequencing and annotation.</title>
        <authorList>
            <consortium name="The Broad Institute Genomics Platform"/>
            <consortium name="The Broad Institute Genome Sequencing Center for Infectious Disease"/>
            <person name="Wu L."/>
            <person name="Ma J."/>
        </authorList>
    </citation>
    <scope>NUCLEOTIDE SEQUENCE [LARGE SCALE GENOMIC DNA]</scope>
    <source>
        <strain evidence="2">JCM 16034</strain>
    </source>
</reference>
<protein>
    <recommendedName>
        <fullName evidence="3">DUF2797 domain-containing protein</fullName>
    </recommendedName>
</protein>
<comment type="caution">
    <text evidence="1">The sequence shown here is derived from an EMBL/GenBank/DDBJ whole genome shotgun (WGS) entry which is preliminary data.</text>
</comment>
<proteinExistence type="predicted"/>
<gene>
    <name evidence="1" type="ORF">GCM10009849_11650</name>
</gene>
<dbReference type="Proteomes" id="UP001500432">
    <property type="component" value="Unassembled WGS sequence"/>
</dbReference>
<evidence type="ECO:0000313" key="2">
    <source>
        <dbReference type="Proteomes" id="UP001500432"/>
    </source>
</evidence>
<evidence type="ECO:0008006" key="3">
    <source>
        <dbReference type="Google" id="ProtNLM"/>
    </source>
</evidence>
<sequence>MLESAATVHVLATPSRISAGSGAPFHCQAPMRLVSEPVAPGSALGRGLLEWRCACGLRMDAGMIPLAFTGQTSVLEASAA</sequence>